<keyword evidence="3" id="KW-1185">Reference proteome</keyword>
<evidence type="ECO:0000313" key="3">
    <source>
        <dbReference type="Proteomes" id="UP000023152"/>
    </source>
</evidence>
<dbReference type="EMBL" id="ASPP01027809">
    <property type="protein sequence ID" value="ETO05747.1"/>
    <property type="molecule type" value="Genomic_DNA"/>
</dbReference>
<evidence type="ECO:0000256" key="1">
    <source>
        <dbReference type="SAM" id="MobiDB-lite"/>
    </source>
</evidence>
<dbReference type="AlphaFoldDB" id="X6LX81"/>
<name>X6LX81_RETFI</name>
<proteinExistence type="predicted"/>
<gene>
    <name evidence="2" type="ORF">RFI_31650</name>
</gene>
<accession>X6LX81</accession>
<protein>
    <submittedName>
        <fullName evidence="2">Uncharacterized protein</fullName>
    </submittedName>
</protein>
<sequence>MAKDTQTLLKFFKVRKNTSIIQYNYNKKIRKRLMKQNTSKEQLVVQKKTKTSNHKKIAEAITYKTIFACLVHSKKEKKTYTMHIKIFTPKNSIEHNNKNTKKVTHLHKSSSSEIRSRNFEFQRKTKKTL</sequence>
<dbReference type="Proteomes" id="UP000023152">
    <property type="component" value="Unassembled WGS sequence"/>
</dbReference>
<evidence type="ECO:0000313" key="2">
    <source>
        <dbReference type="EMBL" id="ETO05747.1"/>
    </source>
</evidence>
<organism evidence="2 3">
    <name type="scientific">Reticulomyxa filosa</name>
    <dbReference type="NCBI Taxonomy" id="46433"/>
    <lineage>
        <taxon>Eukaryota</taxon>
        <taxon>Sar</taxon>
        <taxon>Rhizaria</taxon>
        <taxon>Retaria</taxon>
        <taxon>Foraminifera</taxon>
        <taxon>Monothalamids</taxon>
        <taxon>Reticulomyxidae</taxon>
        <taxon>Reticulomyxa</taxon>
    </lineage>
</organism>
<comment type="caution">
    <text evidence="2">The sequence shown here is derived from an EMBL/GenBank/DDBJ whole genome shotgun (WGS) entry which is preliminary data.</text>
</comment>
<reference evidence="2 3" key="1">
    <citation type="journal article" date="2013" name="Curr. Biol.">
        <title>The Genome of the Foraminiferan Reticulomyxa filosa.</title>
        <authorList>
            <person name="Glockner G."/>
            <person name="Hulsmann N."/>
            <person name="Schleicher M."/>
            <person name="Noegel A.A."/>
            <person name="Eichinger L."/>
            <person name="Gallinger C."/>
            <person name="Pawlowski J."/>
            <person name="Sierra R."/>
            <person name="Euteneuer U."/>
            <person name="Pillet L."/>
            <person name="Moustafa A."/>
            <person name="Platzer M."/>
            <person name="Groth M."/>
            <person name="Szafranski K."/>
            <person name="Schliwa M."/>
        </authorList>
    </citation>
    <scope>NUCLEOTIDE SEQUENCE [LARGE SCALE GENOMIC DNA]</scope>
</reference>
<feature type="compositionally biased region" description="Basic and acidic residues" evidence="1">
    <location>
        <begin position="114"/>
        <end position="123"/>
    </location>
</feature>
<feature type="region of interest" description="Disordered" evidence="1">
    <location>
        <begin position="105"/>
        <end position="129"/>
    </location>
</feature>